<evidence type="ECO:0000313" key="2">
    <source>
        <dbReference type="Proteomes" id="UP000250831"/>
    </source>
</evidence>
<organism evidence="1 2">
    <name type="scientific">Sphingobacterium athyrii</name>
    <dbReference type="NCBI Taxonomy" id="2152717"/>
    <lineage>
        <taxon>Bacteria</taxon>
        <taxon>Pseudomonadati</taxon>
        <taxon>Bacteroidota</taxon>
        <taxon>Sphingobacteriia</taxon>
        <taxon>Sphingobacteriales</taxon>
        <taxon>Sphingobacteriaceae</taxon>
        <taxon>Sphingobacterium</taxon>
    </lineage>
</organism>
<dbReference type="PROSITE" id="PS51257">
    <property type="entry name" value="PROKAR_LIPOPROTEIN"/>
    <property type="match status" value="1"/>
</dbReference>
<dbReference type="Proteomes" id="UP000250831">
    <property type="component" value="Unassembled WGS sequence"/>
</dbReference>
<gene>
    <name evidence="1" type="ORF">DCO56_24145</name>
</gene>
<name>A0A363NMH7_9SPHI</name>
<dbReference type="AlphaFoldDB" id="A0A363NMH7"/>
<dbReference type="EMBL" id="QCXX01000008">
    <property type="protein sequence ID" value="PUV22026.1"/>
    <property type="molecule type" value="Genomic_DNA"/>
</dbReference>
<accession>A0A363NMH7</accession>
<comment type="caution">
    <text evidence="1">The sequence shown here is derived from an EMBL/GenBank/DDBJ whole genome shotgun (WGS) entry which is preliminary data.</text>
</comment>
<dbReference type="OrthoDB" id="736172at2"/>
<keyword evidence="2" id="KW-1185">Reference proteome</keyword>
<reference evidence="1 2" key="1">
    <citation type="submission" date="2018-04" db="EMBL/GenBank/DDBJ databases">
        <title>Sphingobacterium sp. M46 Genome.</title>
        <authorList>
            <person name="Cheng J."/>
            <person name="Li Y."/>
        </authorList>
    </citation>
    <scope>NUCLEOTIDE SEQUENCE [LARGE SCALE GENOMIC DNA]</scope>
    <source>
        <strain evidence="1 2">M46</strain>
    </source>
</reference>
<dbReference type="InterPro" id="IPR011048">
    <property type="entry name" value="Haem_d1_sf"/>
</dbReference>
<dbReference type="SUPFAM" id="SSF51004">
    <property type="entry name" value="C-terminal (heme d1) domain of cytochrome cd1-nitrite reductase"/>
    <property type="match status" value="1"/>
</dbReference>
<evidence type="ECO:0008006" key="3">
    <source>
        <dbReference type="Google" id="ProtNLM"/>
    </source>
</evidence>
<proteinExistence type="predicted"/>
<evidence type="ECO:0000313" key="1">
    <source>
        <dbReference type="EMBL" id="PUV22026.1"/>
    </source>
</evidence>
<dbReference type="RefSeq" id="WP_108636263.1">
    <property type="nucleotide sequence ID" value="NZ_QCXX01000008.1"/>
</dbReference>
<protein>
    <recommendedName>
        <fullName evidence="3">DUF4374 domain-containing protein</fullName>
    </recommendedName>
</protein>
<sequence length="409" mass="45401">MLKSITKSVGLVALAGMTLMSCSKSNPDPAEPTDPTEEVGGNFAIKFSTDNGSFMLPVKDLMSGTISPVGAGTDVTSMFPWEENVIQKGKYFYSIDPNASKFGKYAFENGVLKTIQVIPFTKLTTLYIGWHSWLDDDRLAVGPRNSNEYAIINTKTMTVEANGSITSENDIPKDHSMRIYAFLPQGNKVVLGYCLYNNVTKVSYDVTYTGAVDYPSFKNFKKTGEDNRSAPVGPVRNGYFHKFKENGYTYLQTYTMPALGGGKNMPTGFYRIKDGDDKLDPNYFFNISQYQAGDNQLGVAYLGNGKALLISAHDTKNNVKEWNDWWYAAMWEYLIVDVNSQKVIKKLDFPLVSNSRSAVVVNGKAYIAVNDPKADAIYIWEYNPTTDKLTKGAKVLGGDADTPMIYNLD</sequence>